<evidence type="ECO:0000256" key="4">
    <source>
        <dbReference type="ARBA" id="ARBA00022677"/>
    </source>
</evidence>
<keyword evidence="5 9" id="KW-0812">Transmembrane</keyword>
<protein>
    <recommendedName>
        <fullName evidence="11">Oleosin</fullName>
    </recommendedName>
</protein>
<comment type="similarity">
    <text evidence="3">Belongs to the oleosin family.</text>
</comment>
<feature type="transmembrane region" description="Helical" evidence="9">
    <location>
        <begin position="12"/>
        <end position="40"/>
    </location>
</feature>
<proteinExistence type="inferred from homology"/>
<keyword evidence="7 9" id="KW-0472">Membrane</keyword>
<dbReference type="GO" id="GO:0012511">
    <property type="term" value="C:monolayer-surrounded lipid storage body"/>
    <property type="evidence" value="ECO:0007669"/>
    <property type="project" value="InterPro"/>
</dbReference>
<keyword evidence="4" id="KW-0551">Lipid droplet</keyword>
<evidence type="ECO:0000256" key="7">
    <source>
        <dbReference type="ARBA" id="ARBA00023136"/>
    </source>
</evidence>
<name>A0A3P6EXD4_BRAOL</name>
<evidence type="ECO:0008006" key="11">
    <source>
        <dbReference type="Google" id="ProtNLM"/>
    </source>
</evidence>
<gene>
    <name evidence="10" type="ORF">BOLC7T45054H</name>
</gene>
<dbReference type="AlphaFoldDB" id="A0A3P6EXD4"/>
<evidence type="ECO:0000256" key="9">
    <source>
        <dbReference type="SAM" id="Phobius"/>
    </source>
</evidence>
<dbReference type="GO" id="GO:0016020">
    <property type="term" value="C:membrane"/>
    <property type="evidence" value="ECO:0007669"/>
    <property type="project" value="UniProtKB-SubCell"/>
</dbReference>
<dbReference type="PANTHER" id="PTHR33203:SF28">
    <property type="entry name" value="OLEOSIN FAMILY PROTEIN"/>
    <property type="match status" value="1"/>
</dbReference>
<dbReference type="PANTHER" id="PTHR33203">
    <property type="entry name" value="OLEOSIN"/>
    <property type="match status" value="1"/>
</dbReference>
<evidence type="ECO:0000256" key="2">
    <source>
        <dbReference type="ARBA" id="ARBA00004502"/>
    </source>
</evidence>
<dbReference type="InterPro" id="IPR000136">
    <property type="entry name" value="Oleosin"/>
</dbReference>
<feature type="region of interest" description="Disordered" evidence="8">
    <location>
        <begin position="107"/>
        <end position="168"/>
    </location>
</feature>
<feature type="transmembrane region" description="Helical" evidence="9">
    <location>
        <begin position="60"/>
        <end position="83"/>
    </location>
</feature>
<dbReference type="EMBL" id="LR031876">
    <property type="protein sequence ID" value="VDD39494.1"/>
    <property type="molecule type" value="Genomic_DNA"/>
</dbReference>
<reference evidence="10" key="1">
    <citation type="submission" date="2018-11" db="EMBL/GenBank/DDBJ databases">
        <authorList>
            <consortium name="Genoscope - CEA"/>
            <person name="William W."/>
        </authorList>
    </citation>
    <scope>NUCLEOTIDE SEQUENCE</scope>
</reference>
<evidence type="ECO:0000313" key="10">
    <source>
        <dbReference type="EMBL" id="VDD39494.1"/>
    </source>
</evidence>
<organism evidence="10">
    <name type="scientific">Brassica oleracea</name>
    <name type="common">Wild cabbage</name>
    <dbReference type="NCBI Taxonomy" id="3712"/>
    <lineage>
        <taxon>Eukaryota</taxon>
        <taxon>Viridiplantae</taxon>
        <taxon>Streptophyta</taxon>
        <taxon>Embryophyta</taxon>
        <taxon>Tracheophyta</taxon>
        <taxon>Spermatophyta</taxon>
        <taxon>Magnoliopsida</taxon>
        <taxon>eudicotyledons</taxon>
        <taxon>Gunneridae</taxon>
        <taxon>Pentapetalae</taxon>
        <taxon>rosids</taxon>
        <taxon>malvids</taxon>
        <taxon>Brassicales</taxon>
        <taxon>Brassicaceae</taxon>
        <taxon>Brassiceae</taxon>
        <taxon>Brassica</taxon>
    </lineage>
</organism>
<evidence type="ECO:0000256" key="5">
    <source>
        <dbReference type="ARBA" id="ARBA00022692"/>
    </source>
</evidence>
<evidence type="ECO:0000256" key="8">
    <source>
        <dbReference type="SAM" id="MobiDB-lite"/>
    </source>
</evidence>
<dbReference type="GO" id="GO:0019915">
    <property type="term" value="P:lipid storage"/>
    <property type="evidence" value="ECO:0007669"/>
    <property type="project" value="TreeGrafter"/>
</dbReference>
<evidence type="ECO:0000256" key="3">
    <source>
        <dbReference type="ARBA" id="ARBA00010858"/>
    </source>
</evidence>
<dbReference type="GO" id="GO:0005576">
    <property type="term" value="C:extracellular region"/>
    <property type="evidence" value="ECO:0007669"/>
    <property type="project" value="TreeGrafter"/>
</dbReference>
<keyword evidence="6 9" id="KW-1133">Transmembrane helix</keyword>
<comment type="subcellular location">
    <subcellularLocation>
        <location evidence="2">Lipid droplet</location>
    </subcellularLocation>
    <subcellularLocation>
        <location evidence="1">Membrane</location>
        <topology evidence="1">Multi-pass membrane protein</topology>
    </subcellularLocation>
</comment>
<dbReference type="GO" id="GO:0048608">
    <property type="term" value="P:reproductive structure development"/>
    <property type="evidence" value="ECO:0007669"/>
    <property type="project" value="UniProtKB-ARBA"/>
</dbReference>
<evidence type="ECO:0000256" key="6">
    <source>
        <dbReference type="ARBA" id="ARBA00022989"/>
    </source>
</evidence>
<sequence>MHFFGTKDIPLAIVAGISAVPLMILSGLALAGTAVVLMVMTPVFLVLSPILVTAVITSSFLVTGFLASGRLGASAIALFVWLYKELIKKEEYSRSIMHARVRPNEDNIAKLSRGDKPPEEERPPEINKTAEEINSTERDKAEEYKPSEIHKLSQRDHNPAEKDKSLGVKHAEEGPLISEISKILLMEQNSIGSKRSGPGILKRSSHQLGFAMDPGNVQSIFMKEYHKVPRVGAFAYKCFTSRDKKYINHFHI</sequence>
<evidence type="ECO:0000256" key="1">
    <source>
        <dbReference type="ARBA" id="ARBA00004141"/>
    </source>
</evidence>
<dbReference type="GO" id="GO:0009791">
    <property type="term" value="P:post-embryonic development"/>
    <property type="evidence" value="ECO:0007669"/>
    <property type="project" value="UniProtKB-ARBA"/>
</dbReference>
<dbReference type="Pfam" id="PF01277">
    <property type="entry name" value="Oleosin"/>
    <property type="match status" value="1"/>
</dbReference>
<accession>A0A3P6EXD4</accession>